<evidence type="ECO:0000256" key="4">
    <source>
        <dbReference type="ARBA" id="ARBA00023136"/>
    </source>
</evidence>
<feature type="region of interest" description="Disordered" evidence="6">
    <location>
        <begin position="282"/>
        <end position="362"/>
    </location>
</feature>
<comment type="similarity">
    <text evidence="5">Belongs to the SAT4 family.</text>
</comment>
<reference evidence="10" key="1">
    <citation type="journal article" date="2023" name="Mol. Phylogenet. Evol.">
        <title>Genome-scale phylogeny and comparative genomics of the fungal order Sordariales.</title>
        <authorList>
            <person name="Hensen N."/>
            <person name="Bonometti L."/>
            <person name="Westerberg I."/>
            <person name="Brannstrom I.O."/>
            <person name="Guillou S."/>
            <person name="Cros-Aarteil S."/>
            <person name="Calhoun S."/>
            <person name="Haridas S."/>
            <person name="Kuo A."/>
            <person name="Mondo S."/>
            <person name="Pangilinan J."/>
            <person name="Riley R."/>
            <person name="LaButti K."/>
            <person name="Andreopoulos B."/>
            <person name="Lipzen A."/>
            <person name="Chen C."/>
            <person name="Yan M."/>
            <person name="Daum C."/>
            <person name="Ng V."/>
            <person name="Clum A."/>
            <person name="Steindorff A."/>
            <person name="Ohm R.A."/>
            <person name="Martin F."/>
            <person name="Silar P."/>
            <person name="Natvig D.O."/>
            <person name="Lalanne C."/>
            <person name="Gautier V."/>
            <person name="Ament-Velasquez S.L."/>
            <person name="Kruys A."/>
            <person name="Hutchinson M.I."/>
            <person name="Powell A.J."/>
            <person name="Barry K."/>
            <person name="Miller A.N."/>
            <person name="Grigoriev I.V."/>
            <person name="Debuchy R."/>
            <person name="Gladieux P."/>
            <person name="Hiltunen Thoren M."/>
            <person name="Johannesson H."/>
        </authorList>
    </citation>
    <scope>NUCLEOTIDE SEQUENCE [LARGE SCALE GENOMIC DNA]</scope>
    <source>
        <strain evidence="10">CBS 340.73</strain>
    </source>
</reference>
<feature type="transmembrane region" description="Helical" evidence="7">
    <location>
        <begin position="88"/>
        <end position="112"/>
    </location>
</feature>
<dbReference type="InterPro" id="IPR052337">
    <property type="entry name" value="SAT4-like"/>
</dbReference>
<keyword evidence="10" id="KW-1185">Reference proteome</keyword>
<dbReference type="Proteomes" id="UP001303473">
    <property type="component" value="Unassembled WGS sequence"/>
</dbReference>
<name>A0AAN6RZI5_9PEZI</name>
<dbReference type="Pfam" id="PF20684">
    <property type="entry name" value="Fung_rhodopsin"/>
    <property type="match status" value="1"/>
</dbReference>
<organism evidence="9 10">
    <name type="scientific">Diplogelasinospora grovesii</name>
    <dbReference type="NCBI Taxonomy" id="303347"/>
    <lineage>
        <taxon>Eukaryota</taxon>
        <taxon>Fungi</taxon>
        <taxon>Dikarya</taxon>
        <taxon>Ascomycota</taxon>
        <taxon>Pezizomycotina</taxon>
        <taxon>Sordariomycetes</taxon>
        <taxon>Sordariomycetidae</taxon>
        <taxon>Sordariales</taxon>
        <taxon>Diplogelasinosporaceae</taxon>
        <taxon>Diplogelasinospora</taxon>
    </lineage>
</organism>
<feature type="compositionally biased region" description="Low complexity" evidence="6">
    <location>
        <begin position="287"/>
        <end position="299"/>
    </location>
</feature>
<feature type="domain" description="Rhodopsin" evidence="8">
    <location>
        <begin position="33"/>
        <end position="254"/>
    </location>
</feature>
<evidence type="ECO:0000256" key="7">
    <source>
        <dbReference type="SAM" id="Phobius"/>
    </source>
</evidence>
<accession>A0AAN6RZI5</accession>
<comment type="subcellular location">
    <subcellularLocation>
        <location evidence="1">Membrane</location>
        <topology evidence="1">Multi-pass membrane protein</topology>
    </subcellularLocation>
</comment>
<evidence type="ECO:0000313" key="10">
    <source>
        <dbReference type="Proteomes" id="UP001303473"/>
    </source>
</evidence>
<dbReference type="GO" id="GO:0016020">
    <property type="term" value="C:membrane"/>
    <property type="evidence" value="ECO:0007669"/>
    <property type="project" value="UniProtKB-SubCell"/>
</dbReference>
<dbReference type="AlphaFoldDB" id="A0AAN6RZI5"/>
<dbReference type="PANTHER" id="PTHR33048:SF123">
    <property type="entry name" value="INTEGRAL MEMBRANE PROTEIN"/>
    <property type="match status" value="1"/>
</dbReference>
<comment type="caution">
    <text evidence="9">The sequence shown here is derived from an EMBL/GenBank/DDBJ whole genome shotgun (WGS) entry which is preliminary data.</text>
</comment>
<evidence type="ECO:0000313" key="9">
    <source>
        <dbReference type="EMBL" id="KAK3934548.1"/>
    </source>
</evidence>
<evidence type="ECO:0000256" key="2">
    <source>
        <dbReference type="ARBA" id="ARBA00022692"/>
    </source>
</evidence>
<feature type="transmembrane region" description="Helical" evidence="7">
    <location>
        <begin position="49"/>
        <end position="68"/>
    </location>
</feature>
<keyword evidence="3 7" id="KW-1133">Transmembrane helix</keyword>
<evidence type="ECO:0000256" key="5">
    <source>
        <dbReference type="ARBA" id="ARBA00038359"/>
    </source>
</evidence>
<dbReference type="InterPro" id="IPR049326">
    <property type="entry name" value="Rhodopsin_dom_fungi"/>
</dbReference>
<dbReference type="EMBL" id="MU853980">
    <property type="protein sequence ID" value="KAK3934548.1"/>
    <property type="molecule type" value="Genomic_DNA"/>
</dbReference>
<evidence type="ECO:0000256" key="3">
    <source>
        <dbReference type="ARBA" id="ARBA00022989"/>
    </source>
</evidence>
<proteinExistence type="inferred from homology"/>
<evidence type="ECO:0000256" key="1">
    <source>
        <dbReference type="ARBA" id="ARBA00004141"/>
    </source>
</evidence>
<gene>
    <name evidence="9" type="ORF">QBC46DRAFT_462564</name>
</gene>
<evidence type="ECO:0000256" key="6">
    <source>
        <dbReference type="SAM" id="MobiDB-lite"/>
    </source>
</evidence>
<feature type="transmembrane region" description="Helical" evidence="7">
    <location>
        <begin position="171"/>
        <end position="190"/>
    </location>
</feature>
<dbReference type="PANTHER" id="PTHR33048">
    <property type="entry name" value="PTH11-LIKE INTEGRAL MEMBRANE PROTEIN (AFU_ORTHOLOGUE AFUA_5G11245)"/>
    <property type="match status" value="1"/>
</dbReference>
<keyword evidence="4 7" id="KW-0472">Membrane</keyword>
<feature type="transmembrane region" description="Helical" evidence="7">
    <location>
        <begin position="14"/>
        <end position="37"/>
    </location>
</feature>
<feature type="transmembrane region" description="Helical" evidence="7">
    <location>
        <begin position="124"/>
        <end position="151"/>
    </location>
</feature>
<keyword evidence="2 7" id="KW-0812">Transmembrane</keyword>
<feature type="transmembrane region" description="Helical" evidence="7">
    <location>
        <begin position="202"/>
        <end position="219"/>
    </location>
</feature>
<evidence type="ECO:0000259" key="8">
    <source>
        <dbReference type="Pfam" id="PF20684"/>
    </source>
</evidence>
<protein>
    <recommendedName>
        <fullName evidence="8">Rhodopsin domain-containing protein</fullName>
    </recommendedName>
</protein>
<sequence length="362" mass="39523">MWYLGSTPIVERNYGLVFSAFFFTTLAVVIIGVRVYTRVVLVRNVGLDDSLIVVALAGSLSYLTASMYQIRYGLGDAVRLEELQSFLIALYVTVVSYSFTQLMVKFSILFQYKRIFQTPLAGSIFLGLMIWLTAYGSVCLGTSIFTCWPVAKYWDDTIPGGCIDRSVLHYLLAGFNILNDFALLCVPIPFLRKLNVNKRVKWVLIGVFACGSFACVAPIDEQPLFGLDIALWSCLEINIAMICASVPSIKALFVKLLPGLISSHDASKPTYGRSADGSLPLHDFGHTGRSQTGAAAAGRQGKGGKGKMEITVQQTFEMRTIETEDDGSEKDLVTRSWAADTYPGGSRGSAPQGRADGPGKRT</sequence>